<sequence length="423" mass="46898">MMQRWAGVAAWGAAMVLVLMVVQPFGSEHRTVMQQSNPVIVEQDQPRQAAKGPMAGSLKLKTIAAFRKGMRSAHAKKTQLGDHAVAEASQNQKVHKKLSGKSIFARMVSIIHKNIAQQKKHMKAPPAPADIPVAKSAKVKHGKVVSLKQILEEDNADAEKDEDEEVVDMEHDPPTGTIYVYRGREVRTNADEITTFILAGGFGVEDIKYIDGASDADIRMATWDKDCKAIIFPPLHDIPDFGPNAVKDLRAFASHGMHHSGTILFMGSSVEVHIINDVFGYELEQDFKPGPYYKNERGVLGTALQDLPERVNELGNTESLGVLKSSMPPESRSYYDSFGDSVAFCVRYDLGRVCYLAQDFKILERMPQLQVELAESEDEELQIEAERELEALGRKTDTWLAIMEGMLITPEISAPEPVEPESN</sequence>
<feature type="chain" id="PRO_5030784621" evidence="1">
    <location>
        <begin position="25"/>
        <end position="423"/>
    </location>
</feature>
<evidence type="ECO:0000256" key="1">
    <source>
        <dbReference type="SAM" id="SignalP"/>
    </source>
</evidence>
<dbReference type="AlphaFoldDB" id="A0A7S0DZW0"/>
<protein>
    <submittedName>
        <fullName evidence="2">Uncharacterized protein</fullName>
    </submittedName>
</protein>
<name>A0A7S0DZW0_9CRYP</name>
<feature type="signal peptide" evidence="1">
    <location>
        <begin position="1"/>
        <end position="24"/>
    </location>
</feature>
<gene>
    <name evidence="2" type="ORF">HPHI1048_LOCUS2507</name>
</gene>
<keyword evidence="1" id="KW-0732">Signal</keyword>
<dbReference type="EMBL" id="HBEO01003546">
    <property type="protein sequence ID" value="CAD8469560.1"/>
    <property type="molecule type" value="Transcribed_RNA"/>
</dbReference>
<organism evidence="2">
    <name type="scientific">Hanusia phi</name>
    <dbReference type="NCBI Taxonomy" id="3032"/>
    <lineage>
        <taxon>Eukaryota</taxon>
        <taxon>Cryptophyceae</taxon>
        <taxon>Pyrenomonadales</taxon>
        <taxon>Geminigeraceae</taxon>
        <taxon>Hanusia</taxon>
    </lineage>
</organism>
<reference evidence="2" key="1">
    <citation type="submission" date="2021-01" db="EMBL/GenBank/DDBJ databases">
        <authorList>
            <person name="Corre E."/>
            <person name="Pelletier E."/>
            <person name="Niang G."/>
            <person name="Scheremetjew M."/>
            <person name="Finn R."/>
            <person name="Kale V."/>
            <person name="Holt S."/>
            <person name="Cochrane G."/>
            <person name="Meng A."/>
            <person name="Brown T."/>
            <person name="Cohen L."/>
        </authorList>
    </citation>
    <scope>NUCLEOTIDE SEQUENCE</scope>
    <source>
        <strain evidence="2">CCMP325</strain>
    </source>
</reference>
<accession>A0A7S0DZW0</accession>
<evidence type="ECO:0000313" key="2">
    <source>
        <dbReference type="EMBL" id="CAD8469560.1"/>
    </source>
</evidence>
<proteinExistence type="predicted"/>